<evidence type="ECO:0000313" key="2">
    <source>
        <dbReference type="Proteomes" id="UP000055024"/>
    </source>
</evidence>
<gene>
    <name evidence="1" type="ORF">T11_12416</name>
</gene>
<keyword evidence="2" id="KW-1185">Reference proteome</keyword>
<dbReference type="Proteomes" id="UP000055024">
    <property type="component" value="Unassembled WGS sequence"/>
</dbReference>
<sequence>MFGRFEDYNLKMKITISWNLIFTDSGSENQNVAYAMTRNLILNFSGVYFSFSGWTPFCNIVGSTVVCRPVSKCILTLSKE</sequence>
<organism evidence="1 2">
    <name type="scientific">Trichinella zimbabwensis</name>
    <dbReference type="NCBI Taxonomy" id="268475"/>
    <lineage>
        <taxon>Eukaryota</taxon>
        <taxon>Metazoa</taxon>
        <taxon>Ecdysozoa</taxon>
        <taxon>Nematoda</taxon>
        <taxon>Enoplea</taxon>
        <taxon>Dorylaimia</taxon>
        <taxon>Trichinellida</taxon>
        <taxon>Trichinellidae</taxon>
        <taxon>Trichinella</taxon>
    </lineage>
</organism>
<accession>A0A0V1GTI0</accession>
<evidence type="ECO:0000313" key="1">
    <source>
        <dbReference type="EMBL" id="KRZ01563.1"/>
    </source>
</evidence>
<comment type="caution">
    <text evidence="1">The sequence shown here is derived from an EMBL/GenBank/DDBJ whole genome shotgun (WGS) entry which is preliminary data.</text>
</comment>
<dbReference type="AlphaFoldDB" id="A0A0V1GTI0"/>
<name>A0A0V1GTI0_9BILA</name>
<dbReference type="EMBL" id="JYDP01000278">
    <property type="protein sequence ID" value="KRZ01563.1"/>
    <property type="molecule type" value="Genomic_DNA"/>
</dbReference>
<reference evidence="1 2" key="1">
    <citation type="submission" date="2015-01" db="EMBL/GenBank/DDBJ databases">
        <title>Evolution of Trichinella species and genotypes.</title>
        <authorList>
            <person name="Korhonen P.K."/>
            <person name="Edoardo P."/>
            <person name="Giuseppe L.R."/>
            <person name="Gasser R.B."/>
        </authorList>
    </citation>
    <scope>NUCLEOTIDE SEQUENCE [LARGE SCALE GENOMIC DNA]</scope>
    <source>
        <strain evidence="1">ISS1029</strain>
    </source>
</reference>
<proteinExistence type="predicted"/>
<protein>
    <submittedName>
        <fullName evidence="1">Uncharacterized protein</fullName>
    </submittedName>
</protein>